<evidence type="ECO:0000313" key="1">
    <source>
        <dbReference type="EMBL" id="GJM63366.1"/>
    </source>
</evidence>
<comment type="caution">
    <text evidence="1">The sequence shown here is derived from an EMBL/GenBank/DDBJ whole genome shotgun (WGS) entry which is preliminary data.</text>
</comment>
<reference evidence="1 2" key="1">
    <citation type="submission" date="2021-12" db="EMBL/GenBank/DDBJ databases">
        <title>Genome sequencing of bacteria with rrn-lacking chromosome and rrn-plasmid.</title>
        <authorList>
            <person name="Anda M."/>
            <person name="Iwasaki W."/>
        </authorList>
    </citation>
    <scope>NUCLEOTIDE SEQUENCE [LARGE SCALE GENOMIC DNA]</scope>
    <source>
        <strain evidence="1 2">NBRC 15940</strain>
    </source>
</reference>
<dbReference type="AlphaFoldDB" id="A0AAN4W0F9"/>
<protein>
    <recommendedName>
        <fullName evidence="3">PepSY domain-containing protein</fullName>
    </recommendedName>
</protein>
<evidence type="ECO:0008006" key="3">
    <source>
        <dbReference type="Google" id="ProtNLM"/>
    </source>
</evidence>
<dbReference type="SUPFAM" id="SSF160574">
    <property type="entry name" value="BT0923-like"/>
    <property type="match status" value="1"/>
</dbReference>
<dbReference type="Proteomes" id="UP001310022">
    <property type="component" value="Unassembled WGS sequence"/>
</dbReference>
<name>A0AAN4W0F9_9BACT</name>
<gene>
    <name evidence="1" type="ORF">PEDI_39180</name>
</gene>
<proteinExistence type="predicted"/>
<dbReference type="RefSeq" id="WP_338238535.1">
    <property type="nucleotide sequence ID" value="NZ_BQKE01000002.1"/>
</dbReference>
<sequence>MKIFTTLFCFFVFFQIGFAQNKYEKETKVKKTEVPESAIQFVERLGYSQKVNWYKEEGLKQVSFEAKTKYQGKWVSIEFSEQGVFEDLEVRIETSEVPKATMQQIQEYLIEEHAKVKIVKVQIQFSGEEELIIKDYDRMEDLEGLTINYELIISTKWKGSFTRFEYLFDRSGGFISRAKIVLKMTDNLEF</sequence>
<dbReference type="EMBL" id="BQKE01000002">
    <property type="protein sequence ID" value="GJM63366.1"/>
    <property type="molecule type" value="Genomic_DNA"/>
</dbReference>
<keyword evidence="2" id="KW-1185">Reference proteome</keyword>
<accession>A0AAN4W0F9</accession>
<evidence type="ECO:0000313" key="2">
    <source>
        <dbReference type="Proteomes" id="UP001310022"/>
    </source>
</evidence>
<organism evidence="1 2">
    <name type="scientific">Persicobacter diffluens</name>
    <dbReference type="NCBI Taxonomy" id="981"/>
    <lineage>
        <taxon>Bacteria</taxon>
        <taxon>Pseudomonadati</taxon>
        <taxon>Bacteroidota</taxon>
        <taxon>Cytophagia</taxon>
        <taxon>Cytophagales</taxon>
        <taxon>Persicobacteraceae</taxon>
        <taxon>Persicobacter</taxon>
    </lineage>
</organism>